<feature type="region of interest" description="Disordered" evidence="1">
    <location>
        <begin position="96"/>
        <end position="115"/>
    </location>
</feature>
<evidence type="ECO:0000313" key="2">
    <source>
        <dbReference type="EMBL" id="KAJ8408443.1"/>
    </source>
</evidence>
<sequence>MSSSRYGSGPDCRLQEADGAGSPAAHRARPCPLGDSSADRADQRVRLPKAGGHGALTLSRIQHVKRGTGIFRDLRACGAHGADSCRTGQALGRVPRGLGPGLPQECCQVTKRTGK</sequence>
<gene>
    <name evidence="2" type="ORF">AAFF_G00258570</name>
</gene>
<dbReference type="Proteomes" id="UP001221898">
    <property type="component" value="Unassembled WGS sequence"/>
</dbReference>
<evidence type="ECO:0000313" key="3">
    <source>
        <dbReference type="Proteomes" id="UP001221898"/>
    </source>
</evidence>
<evidence type="ECO:0000256" key="1">
    <source>
        <dbReference type="SAM" id="MobiDB-lite"/>
    </source>
</evidence>
<dbReference type="AlphaFoldDB" id="A0AAD7STL1"/>
<protein>
    <submittedName>
        <fullName evidence="2">Uncharacterized protein</fullName>
    </submittedName>
</protein>
<accession>A0AAD7STL1</accession>
<name>A0AAD7STL1_9TELE</name>
<dbReference type="EMBL" id="JAINUG010000035">
    <property type="protein sequence ID" value="KAJ8408443.1"/>
    <property type="molecule type" value="Genomic_DNA"/>
</dbReference>
<organism evidence="2 3">
    <name type="scientific">Aldrovandia affinis</name>
    <dbReference type="NCBI Taxonomy" id="143900"/>
    <lineage>
        <taxon>Eukaryota</taxon>
        <taxon>Metazoa</taxon>
        <taxon>Chordata</taxon>
        <taxon>Craniata</taxon>
        <taxon>Vertebrata</taxon>
        <taxon>Euteleostomi</taxon>
        <taxon>Actinopterygii</taxon>
        <taxon>Neopterygii</taxon>
        <taxon>Teleostei</taxon>
        <taxon>Notacanthiformes</taxon>
        <taxon>Halosauridae</taxon>
        <taxon>Aldrovandia</taxon>
    </lineage>
</organism>
<proteinExistence type="predicted"/>
<keyword evidence="3" id="KW-1185">Reference proteome</keyword>
<reference evidence="2" key="1">
    <citation type="journal article" date="2023" name="Science">
        <title>Genome structures resolve the early diversification of teleost fishes.</title>
        <authorList>
            <person name="Parey E."/>
            <person name="Louis A."/>
            <person name="Montfort J."/>
            <person name="Bouchez O."/>
            <person name="Roques C."/>
            <person name="Iampietro C."/>
            <person name="Lluch J."/>
            <person name="Castinel A."/>
            <person name="Donnadieu C."/>
            <person name="Desvignes T."/>
            <person name="Floi Bucao C."/>
            <person name="Jouanno E."/>
            <person name="Wen M."/>
            <person name="Mejri S."/>
            <person name="Dirks R."/>
            <person name="Jansen H."/>
            <person name="Henkel C."/>
            <person name="Chen W.J."/>
            <person name="Zahm M."/>
            <person name="Cabau C."/>
            <person name="Klopp C."/>
            <person name="Thompson A.W."/>
            <person name="Robinson-Rechavi M."/>
            <person name="Braasch I."/>
            <person name="Lecointre G."/>
            <person name="Bobe J."/>
            <person name="Postlethwait J.H."/>
            <person name="Berthelot C."/>
            <person name="Roest Crollius H."/>
            <person name="Guiguen Y."/>
        </authorList>
    </citation>
    <scope>NUCLEOTIDE SEQUENCE</scope>
    <source>
        <strain evidence="2">NC1722</strain>
    </source>
</reference>
<feature type="region of interest" description="Disordered" evidence="1">
    <location>
        <begin position="1"/>
        <end position="42"/>
    </location>
</feature>
<comment type="caution">
    <text evidence="2">The sequence shown here is derived from an EMBL/GenBank/DDBJ whole genome shotgun (WGS) entry which is preliminary data.</text>
</comment>